<keyword evidence="2" id="KW-1185">Reference proteome</keyword>
<dbReference type="AlphaFoldDB" id="A0A1J8R071"/>
<dbReference type="EMBL" id="LVVM01002094">
    <property type="protein sequence ID" value="OJA17308.1"/>
    <property type="molecule type" value="Genomic_DNA"/>
</dbReference>
<evidence type="ECO:0000313" key="1">
    <source>
        <dbReference type="EMBL" id="OJA17308.1"/>
    </source>
</evidence>
<feature type="non-terminal residue" evidence="1">
    <location>
        <position position="32"/>
    </location>
</feature>
<organism evidence="1 2">
    <name type="scientific">Rhizopogon vesiculosus</name>
    <dbReference type="NCBI Taxonomy" id="180088"/>
    <lineage>
        <taxon>Eukaryota</taxon>
        <taxon>Fungi</taxon>
        <taxon>Dikarya</taxon>
        <taxon>Basidiomycota</taxon>
        <taxon>Agaricomycotina</taxon>
        <taxon>Agaricomycetes</taxon>
        <taxon>Agaricomycetidae</taxon>
        <taxon>Boletales</taxon>
        <taxon>Suillineae</taxon>
        <taxon>Rhizopogonaceae</taxon>
        <taxon>Rhizopogon</taxon>
    </lineage>
</organism>
<sequence length="32" mass="3551">LTLPLKFVPISQASYTTTYGETPTQPPDNLTR</sequence>
<evidence type="ECO:0000313" key="2">
    <source>
        <dbReference type="Proteomes" id="UP000183567"/>
    </source>
</evidence>
<gene>
    <name evidence="1" type="ORF">AZE42_04145</name>
</gene>
<proteinExistence type="predicted"/>
<feature type="non-terminal residue" evidence="1">
    <location>
        <position position="1"/>
    </location>
</feature>
<accession>A0A1J8R071</accession>
<comment type="caution">
    <text evidence="1">The sequence shown here is derived from an EMBL/GenBank/DDBJ whole genome shotgun (WGS) entry which is preliminary data.</text>
</comment>
<protein>
    <submittedName>
        <fullName evidence="1">Uncharacterized protein</fullName>
    </submittedName>
</protein>
<reference evidence="1 2" key="1">
    <citation type="submission" date="2016-03" db="EMBL/GenBank/DDBJ databases">
        <title>Comparative genomics of the ectomycorrhizal sister species Rhizopogon vinicolor and Rhizopogon vesiculosus (Basidiomycota: Boletales) reveals a divergence of the mating type B locus.</title>
        <authorList>
            <person name="Mujic A.B."/>
            <person name="Kuo A."/>
            <person name="Tritt A."/>
            <person name="Lipzen A."/>
            <person name="Chen C."/>
            <person name="Johnson J."/>
            <person name="Sharma A."/>
            <person name="Barry K."/>
            <person name="Grigoriev I.V."/>
            <person name="Spatafora J.W."/>
        </authorList>
    </citation>
    <scope>NUCLEOTIDE SEQUENCE [LARGE SCALE GENOMIC DNA]</scope>
    <source>
        <strain evidence="1 2">AM-OR11-056</strain>
    </source>
</reference>
<name>A0A1J8R071_9AGAM</name>
<dbReference type="Proteomes" id="UP000183567">
    <property type="component" value="Unassembled WGS sequence"/>
</dbReference>